<keyword evidence="7 8" id="KW-0472">Membrane</keyword>
<keyword evidence="5 8" id="KW-0812">Transmembrane</keyword>
<comment type="similarity">
    <text evidence="2">Belongs to the AzlC family.</text>
</comment>
<evidence type="ECO:0000256" key="1">
    <source>
        <dbReference type="ARBA" id="ARBA00004651"/>
    </source>
</evidence>
<evidence type="ECO:0000313" key="10">
    <source>
        <dbReference type="Proteomes" id="UP001500383"/>
    </source>
</evidence>
<feature type="transmembrane region" description="Helical" evidence="8">
    <location>
        <begin position="120"/>
        <end position="142"/>
    </location>
</feature>
<evidence type="ECO:0000256" key="7">
    <source>
        <dbReference type="ARBA" id="ARBA00023136"/>
    </source>
</evidence>
<feature type="transmembrane region" description="Helical" evidence="8">
    <location>
        <begin position="81"/>
        <end position="105"/>
    </location>
</feature>
<dbReference type="PANTHER" id="PTHR34979">
    <property type="entry name" value="INNER MEMBRANE PROTEIN YGAZ"/>
    <property type="match status" value="1"/>
</dbReference>
<evidence type="ECO:0000256" key="8">
    <source>
        <dbReference type="SAM" id="Phobius"/>
    </source>
</evidence>
<evidence type="ECO:0000256" key="3">
    <source>
        <dbReference type="ARBA" id="ARBA00022448"/>
    </source>
</evidence>
<dbReference type="InterPro" id="IPR011606">
    <property type="entry name" value="Brnchd-chn_aa_trnsp_permease"/>
</dbReference>
<dbReference type="EMBL" id="BAAAQG010000024">
    <property type="protein sequence ID" value="GAA1721209.1"/>
    <property type="molecule type" value="Genomic_DNA"/>
</dbReference>
<name>A0ABP4VAW0_9ACTN</name>
<dbReference type="PANTHER" id="PTHR34979:SF1">
    <property type="entry name" value="INNER MEMBRANE PROTEIN YGAZ"/>
    <property type="match status" value="1"/>
</dbReference>
<dbReference type="Pfam" id="PF03591">
    <property type="entry name" value="AzlC"/>
    <property type="match status" value="1"/>
</dbReference>
<sequence length="294" mass="30764">MEEGSPRCGGRCGRGPIPSTAYEMSRLTPGGGVASRTLTPPSVPRPVGGDQTPAVATLLRVPSTPSTSAEIRKGLADCSTVGLGLVPLGLAFGVLLTQAGFAWWWAPVFSVVIYAGSMEFLAIGLLTALTPLYSLAAAAFLVNFRHVFYGLSFPLDAIRSRLGRLYAVYALTDEVYAITATKRRTEMTGARTLTISLTCQTLWVVPGIVGALVGAALPAGLDGLQFALTALFAVLAVDAWRASGDLPAPVIGLVCGLVAAWLAPEQMLIVGLCAFVAVLIARYAWATREGREPA</sequence>
<accession>A0ABP4VAW0</accession>
<feature type="transmembrane region" description="Helical" evidence="8">
    <location>
        <begin position="192"/>
        <end position="217"/>
    </location>
</feature>
<keyword evidence="3" id="KW-0813">Transport</keyword>
<proteinExistence type="inferred from homology"/>
<feature type="transmembrane region" description="Helical" evidence="8">
    <location>
        <begin position="268"/>
        <end position="285"/>
    </location>
</feature>
<keyword evidence="10" id="KW-1185">Reference proteome</keyword>
<dbReference type="Proteomes" id="UP001500383">
    <property type="component" value="Unassembled WGS sequence"/>
</dbReference>
<evidence type="ECO:0008006" key="11">
    <source>
        <dbReference type="Google" id="ProtNLM"/>
    </source>
</evidence>
<evidence type="ECO:0000313" key="9">
    <source>
        <dbReference type="EMBL" id="GAA1721209.1"/>
    </source>
</evidence>
<reference evidence="10" key="1">
    <citation type="journal article" date="2019" name="Int. J. Syst. Evol. Microbiol.">
        <title>The Global Catalogue of Microorganisms (GCM) 10K type strain sequencing project: providing services to taxonomists for standard genome sequencing and annotation.</title>
        <authorList>
            <consortium name="The Broad Institute Genomics Platform"/>
            <consortium name="The Broad Institute Genome Sequencing Center for Infectious Disease"/>
            <person name="Wu L."/>
            <person name="Ma J."/>
        </authorList>
    </citation>
    <scope>NUCLEOTIDE SEQUENCE [LARGE SCALE GENOMIC DNA]</scope>
    <source>
        <strain evidence="10">JCM 16002</strain>
    </source>
</reference>
<evidence type="ECO:0000256" key="6">
    <source>
        <dbReference type="ARBA" id="ARBA00022989"/>
    </source>
</evidence>
<organism evidence="9 10">
    <name type="scientific">Dietzia cercidiphylli</name>
    <dbReference type="NCBI Taxonomy" id="498199"/>
    <lineage>
        <taxon>Bacteria</taxon>
        <taxon>Bacillati</taxon>
        <taxon>Actinomycetota</taxon>
        <taxon>Actinomycetes</taxon>
        <taxon>Mycobacteriales</taxon>
        <taxon>Dietziaceae</taxon>
        <taxon>Dietzia</taxon>
    </lineage>
</organism>
<comment type="subcellular location">
    <subcellularLocation>
        <location evidence="1">Cell membrane</location>
        <topology evidence="1">Multi-pass membrane protein</topology>
    </subcellularLocation>
</comment>
<keyword evidence="6 8" id="KW-1133">Transmembrane helix</keyword>
<gene>
    <name evidence="9" type="ORF">GCM10009831_34220</name>
</gene>
<protein>
    <recommendedName>
        <fullName evidence="11">Branched-chain amino acid ABC transporter permease</fullName>
    </recommendedName>
</protein>
<comment type="caution">
    <text evidence="9">The sequence shown here is derived from an EMBL/GenBank/DDBJ whole genome shotgun (WGS) entry which is preliminary data.</text>
</comment>
<evidence type="ECO:0000256" key="4">
    <source>
        <dbReference type="ARBA" id="ARBA00022475"/>
    </source>
</evidence>
<evidence type="ECO:0000256" key="5">
    <source>
        <dbReference type="ARBA" id="ARBA00022692"/>
    </source>
</evidence>
<keyword evidence="4" id="KW-1003">Cell membrane</keyword>
<evidence type="ECO:0000256" key="2">
    <source>
        <dbReference type="ARBA" id="ARBA00010735"/>
    </source>
</evidence>